<gene>
    <name evidence="6" type="ORF">g.1801</name>
</gene>
<dbReference type="EMBL" id="GDKF01002694">
    <property type="protein sequence ID" value="JAT75928.1"/>
    <property type="molecule type" value="Transcribed_RNA"/>
</dbReference>
<organism evidence="6">
    <name type="scientific">Auxenochlorella protothecoides</name>
    <name type="common">Green microalga</name>
    <name type="synonym">Chlorella protothecoides</name>
    <dbReference type="NCBI Taxonomy" id="3075"/>
    <lineage>
        <taxon>Eukaryota</taxon>
        <taxon>Viridiplantae</taxon>
        <taxon>Chlorophyta</taxon>
        <taxon>core chlorophytes</taxon>
        <taxon>Trebouxiophyceae</taxon>
        <taxon>Chlorellales</taxon>
        <taxon>Chlorellaceae</taxon>
        <taxon>Auxenochlorella</taxon>
    </lineage>
</organism>
<dbReference type="GO" id="GO:0006506">
    <property type="term" value="P:GPI anchor biosynthetic process"/>
    <property type="evidence" value="ECO:0007669"/>
    <property type="project" value="InterPro"/>
</dbReference>
<dbReference type="PANTHER" id="PTHR20661:SF0">
    <property type="entry name" value="PHOSPHATIDYLINOSITOL-GLYCAN BIOSYNTHESIS CLASS W PROTEIN"/>
    <property type="match status" value="1"/>
</dbReference>
<accession>A0A1D2A9S4</accession>
<dbReference type="InterPro" id="IPR009447">
    <property type="entry name" value="PIGW/GWT1"/>
</dbReference>
<evidence type="ECO:0000256" key="2">
    <source>
        <dbReference type="ARBA" id="ARBA00022692"/>
    </source>
</evidence>
<evidence type="ECO:0000313" key="6">
    <source>
        <dbReference type="EMBL" id="JAT75928.1"/>
    </source>
</evidence>
<dbReference type="GO" id="GO:0005783">
    <property type="term" value="C:endoplasmic reticulum"/>
    <property type="evidence" value="ECO:0007669"/>
    <property type="project" value="TreeGrafter"/>
</dbReference>
<evidence type="ECO:0000256" key="4">
    <source>
        <dbReference type="ARBA" id="ARBA00023136"/>
    </source>
</evidence>
<feature type="transmembrane region" description="Helical" evidence="5">
    <location>
        <begin position="360"/>
        <end position="386"/>
    </location>
</feature>
<dbReference type="AlphaFoldDB" id="A0A1D2A9S4"/>
<proteinExistence type="predicted"/>
<evidence type="ECO:0000256" key="5">
    <source>
        <dbReference type="SAM" id="Phobius"/>
    </source>
</evidence>
<feature type="transmembrane region" description="Helical" evidence="5">
    <location>
        <begin position="153"/>
        <end position="173"/>
    </location>
</feature>
<feature type="transmembrane region" description="Helical" evidence="5">
    <location>
        <begin position="427"/>
        <end position="447"/>
    </location>
</feature>
<dbReference type="GO" id="GO:0016020">
    <property type="term" value="C:membrane"/>
    <property type="evidence" value="ECO:0007669"/>
    <property type="project" value="UniProtKB-SubCell"/>
</dbReference>
<keyword evidence="2 5" id="KW-0812">Transmembrane</keyword>
<dbReference type="GO" id="GO:0072659">
    <property type="term" value="P:protein localization to plasma membrane"/>
    <property type="evidence" value="ECO:0007669"/>
    <property type="project" value="TreeGrafter"/>
</dbReference>
<feature type="transmembrane region" description="Helical" evidence="5">
    <location>
        <begin position="327"/>
        <end position="348"/>
    </location>
</feature>
<feature type="transmembrane region" description="Helical" evidence="5">
    <location>
        <begin position="398"/>
        <end position="415"/>
    </location>
</feature>
<keyword evidence="3 5" id="KW-1133">Transmembrane helix</keyword>
<feature type="transmembrane region" description="Helical" evidence="5">
    <location>
        <begin position="223"/>
        <end position="240"/>
    </location>
</feature>
<comment type="subcellular location">
    <subcellularLocation>
        <location evidence="1">Membrane</location>
        <topology evidence="1">Multi-pass membrane protein</topology>
    </subcellularLocation>
</comment>
<name>A0A1D2A9S4_AUXPR</name>
<dbReference type="Pfam" id="PF06423">
    <property type="entry name" value="GWT1"/>
    <property type="match status" value="1"/>
</dbReference>
<dbReference type="PANTHER" id="PTHR20661">
    <property type="entry name" value="PHOSPHATIDYLINOSITOL-GLYCAN BIOSYNTHESIS CLASS W PROTEIN"/>
    <property type="match status" value="1"/>
</dbReference>
<evidence type="ECO:0000256" key="1">
    <source>
        <dbReference type="ARBA" id="ARBA00004141"/>
    </source>
</evidence>
<feature type="transmembrane region" description="Helical" evidence="5">
    <location>
        <begin position="194"/>
        <end position="211"/>
    </location>
</feature>
<feature type="transmembrane region" description="Helical" evidence="5">
    <location>
        <begin position="252"/>
        <end position="270"/>
    </location>
</feature>
<protein>
    <recommendedName>
        <fullName evidence="7">GPI-anchored wall transfer protein</fullName>
    </recommendedName>
</protein>
<dbReference type="GO" id="GO:0032216">
    <property type="term" value="F:glucosaminyl-phosphatidylinositol O-acyltransferase activity"/>
    <property type="evidence" value="ECO:0007669"/>
    <property type="project" value="TreeGrafter"/>
</dbReference>
<evidence type="ECO:0008006" key="7">
    <source>
        <dbReference type="Google" id="ProtNLM"/>
    </source>
</evidence>
<sequence>MSHDVRLQKEAFVSGHSGTSWWEVQAVCTLPIILTWLRTCPAIEYWALRLRAPRLLVDTICLGLPLIAALTGIVPPSHGTLAAAVLAAVLSRWCRPAGRSGSRSKTSTDTEAVFKNGLLAYRASLMLTTCICILAVDFHAFPRRFAKTETFGTGLMDVGVGSFVATSAITRGFRGASRTGDARAVKCSRFRREATRAAMLLLLGVLRLLSTRGVDYQSHASEYGVHWNFFFTLGTLRLAVSVAEGLGAGRGLLAPGLVGMGILAAHQYALQRLGWLAWIHAEQRTLGSLLSANKEGLGSLPGYLALHLLSLSLGAGLRRTAANARPLAVGAALALALQAAFLCSAARLQPVSRRACNAPYVAWTLALNAQAVLGFAGGAALADNVLPAALSALSGRMLPVFLAANLATGAVNWGMDTLGAGDWTARAVLAVYASGILLAAQAGWQVGRGAGT</sequence>
<evidence type="ECO:0000256" key="3">
    <source>
        <dbReference type="ARBA" id="ARBA00022989"/>
    </source>
</evidence>
<feature type="transmembrane region" description="Helical" evidence="5">
    <location>
        <begin position="119"/>
        <end position="141"/>
    </location>
</feature>
<reference evidence="6" key="1">
    <citation type="submission" date="2015-08" db="EMBL/GenBank/DDBJ databases">
        <authorList>
            <person name="Babu N.S."/>
            <person name="Beckwith C.J."/>
            <person name="Beseler K.G."/>
            <person name="Brison A."/>
            <person name="Carone J.V."/>
            <person name="Caskin T.P."/>
            <person name="Diamond M."/>
            <person name="Durham M.E."/>
            <person name="Foxe J.M."/>
            <person name="Go M."/>
            <person name="Henderson B.A."/>
            <person name="Jones I.B."/>
            <person name="McGettigan J.A."/>
            <person name="Micheletti S.J."/>
            <person name="Nasrallah M.E."/>
            <person name="Ortiz D."/>
            <person name="Piller C.R."/>
            <person name="Privatt S.R."/>
            <person name="Schneider S.L."/>
            <person name="Sharp S."/>
            <person name="Smith T.C."/>
            <person name="Stanton J.D."/>
            <person name="Ullery H.E."/>
            <person name="Wilson R.J."/>
            <person name="Serrano M.G."/>
            <person name="Buck G."/>
            <person name="Lee V."/>
            <person name="Wang Y."/>
            <person name="Carvalho R."/>
            <person name="Voegtly L."/>
            <person name="Shi R."/>
            <person name="Duckworth R."/>
            <person name="Johnson A."/>
            <person name="Loviza R."/>
            <person name="Walstead R."/>
            <person name="Shah Z."/>
            <person name="Kiflezghi M."/>
            <person name="Wade K."/>
            <person name="Ball S.L."/>
            <person name="Bradley K.W."/>
            <person name="Asai D.J."/>
            <person name="Bowman C.A."/>
            <person name="Russell D.A."/>
            <person name="Pope W.H."/>
            <person name="Jacobs-Sera D."/>
            <person name="Hendrix R.W."/>
            <person name="Hatfull G.F."/>
        </authorList>
    </citation>
    <scope>NUCLEOTIDE SEQUENCE</scope>
</reference>
<keyword evidence="4 5" id="KW-0472">Membrane</keyword>